<dbReference type="RefSeq" id="WP_036835035.1">
    <property type="nucleotide sequence ID" value="NZ_AVPG01000018.1"/>
</dbReference>
<gene>
    <name evidence="2" type="ORF">N784_06700</name>
</gene>
<keyword evidence="1" id="KW-0175">Coiled coil</keyword>
<evidence type="ECO:0000256" key="1">
    <source>
        <dbReference type="SAM" id="Coils"/>
    </source>
</evidence>
<accession>A0A0A5HQI8</accession>
<dbReference type="STRING" id="1385512.N784_06700"/>
<name>A0A0A5HQI8_9BACI</name>
<organism evidence="2 3">
    <name type="scientific">Pontibacillus litoralis JSM 072002</name>
    <dbReference type="NCBI Taxonomy" id="1385512"/>
    <lineage>
        <taxon>Bacteria</taxon>
        <taxon>Bacillati</taxon>
        <taxon>Bacillota</taxon>
        <taxon>Bacilli</taxon>
        <taxon>Bacillales</taxon>
        <taxon>Bacillaceae</taxon>
        <taxon>Pontibacillus</taxon>
    </lineage>
</organism>
<dbReference type="Proteomes" id="UP000030401">
    <property type="component" value="Unassembled WGS sequence"/>
</dbReference>
<protein>
    <submittedName>
        <fullName evidence="2">Uncharacterized protein</fullName>
    </submittedName>
</protein>
<dbReference type="AlphaFoldDB" id="A0A0A5HQI8"/>
<proteinExistence type="predicted"/>
<dbReference type="EMBL" id="AVPG01000018">
    <property type="protein sequence ID" value="KGX85887.1"/>
    <property type="molecule type" value="Genomic_DNA"/>
</dbReference>
<feature type="coiled-coil region" evidence="1">
    <location>
        <begin position="290"/>
        <end position="318"/>
    </location>
</feature>
<dbReference type="eggNOG" id="COG3064">
    <property type="taxonomic scope" value="Bacteria"/>
</dbReference>
<keyword evidence="3" id="KW-1185">Reference proteome</keyword>
<evidence type="ECO:0000313" key="2">
    <source>
        <dbReference type="EMBL" id="KGX85887.1"/>
    </source>
</evidence>
<comment type="caution">
    <text evidence="2">The sequence shown here is derived from an EMBL/GenBank/DDBJ whole genome shotgun (WGS) entry which is preliminary data.</text>
</comment>
<dbReference type="OrthoDB" id="9777694at2"/>
<evidence type="ECO:0000313" key="3">
    <source>
        <dbReference type="Proteomes" id="UP000030401"/>
    </source>
</evidence>
<reference evidence="2 3" key="1">
    <citation type="submission" date="2013-08" db="EMBL/GenBank/DDBJ databases">
        <authorList>
            <person name="Huang J."/>
            <person name="Wang G."/>
        </authorList>
    </citation>
    <scope>NUCLEOTIDE SEQUENCE [LARGE SCALE GENOMIC DNA]</scope>
    <source>
        <strain evidence="2 3">JSM 072002</strain>
    </source>
</reference>
<sequence>MEPRIYEREKLYKEVWEIPMTTLSKRYGVSDVALRKQCLKMNIPLPKAGHWVKVKSGHKVNIPPLPKYDGPSKIVVHADSSDSISRKMDDNLLFLSENERQRVKKYCFSLTVPDKLTKPHDLIKESKQYYRYKDEDTRPRTGKIIDINVSSEQKERAYRIYNTLFRALEFLGYTIEIGPPEYHGYYKHNELHVRLNSDSVPIFIREKQRGFDHKPTKEELNKSIYSIPTYDYKRTGKLHLGIDFHHAKRKNWNDTETKKIEEQIGEIVIWIMEAIHVKKSIREEHEIERKRRLEEKIIQEEIQMKKEEELKKVELLNQYAIDWEKADRIRRFAYAVEFDIAKGDQNENLIEWLKWAKAKADWIDPLVDKSDEILGEKDSLFKNNFCEDEKN</sequence>